<accession>A0A951Q7X9</accession>
<dbReference type="GO" id="GO:0005524">
    <property type="term" value="F:ATP binding"/>
    <property type="evidence" value="ECO:0007669"/>
    <property type="project" value="InterPro"/>
</dbReference>
<dbReference type="PROSITE" id="PS51146">
    <property type="entry name" value="KAIC"/>
    <property type="match status" value="2"/>
</dbReference>
<dbReference type="PROSITE" id="PS50162">
    <property type="entry name" value="RECA_2"/>
    <property type="match status" value="1"/>
</dbReference>
<dbReference type="GO" id="GO:0006281">
    <property type="term" value="P:DNA repair"/>
    <property type="evidence" value="ECO:0007669"/>
    <property type="project" value="InterPro"/>
</dbReference>
<dbReference type="InterPro" id="IPR014774">
    <property type="entry name" value="KaiC-like_dom"/>
</dbReference>
<dbReference type="InterPro" id="IPR010624">
    <property type="entry name" value="KaiC_dom"/>
</dbReference>
<evidence type="ECO:0000313" key="9">
    <source>
        <dbReference type="EMBL" id="MBW4657947.1"/>
    </source>
</evidence>
<dbReference type="InterPro" id="IPR020588">
    <property type="entry name" value="RecA_ATP-bd"/>
</dbReference>
<dbReference type="PANTHER" id="PTHR42926:SF1">
    <property type="entry name" value="CIRCADIAN CLOCK OSCILLATOR PROTEIN KAIC 1"/>
    <property type="match status" value="1"/>
</dbReference>
<comment type="caution">
    <text evidence="9">The sequence shown here is derived from an EMBL/GenBank/DDBJ whole genome shotgun (WGS) entry which is preliminary data.</text>
</comment>
<evidence type="ECO:0000313" key="10">
    <source>
        <dbReference type="Proteomes" id="UP000757435"/>
    </source>
</evidence>
<evidence type="ECO:0000259" key="7">
    <source>
        <dbReference type="PROSITE" id="PS50162"/>
    </source>
</evidence>
<dbReference type="Gene3D" id="3.40.50.300">
    <property type="entry name" value="P-loop containing nucleotide triphosphate hydrolases"/>
    <property type="match status" value="2"/>
</dbReference>
<dbReference type="GO" id="GO:0140664">
    <property type="term" value="F:ATP-dependent DNA damage sensor activity"/>
    <property type="evidence" value="ECO:0007669"/>
    <property type="project" value="InterPro"/>
</dbReference>
<dbReference type="Pfam" id="PF06745">
    <property type="entry name" value="ATPase"/>
    <property type="match status" value="2"/>
</dbReference>
<dbReference type="PRINTS" id="PR01874">
    <property type="entry name" value="DNAREPAIRADA"/>
</dbReference>
<feature type="domain" description="KaiC" evidence="8">
    <location>
        <begin position="4"/>
        <end position="238"/>
    </location>
</feature>
<keyword evidence="5" id="KW-0418">Kinase</keyword>
<evidence type="ECO:0000256" key="5">
    <source>
        <dbReference type="ARBA" id="ARBA00022777"/>
    </source>
</evidence>
<dbReference type="GO" id="GO:0016787">
    <property type="term" value="F:hydrolase activity"/>
    <property type="evidence" value="ECO:0007669"/>
    <property type="project" value="UniProtKB-KW"/>
</dbReference>
<dbReference type="AlphaFoldDB" id="A0A951Q7X9"/>
<gene>
    <name evidence="9" type="ORF">KME15_04680</name>
</gene>
<keyword evidence="6" id="KW-0378">Hydrolase</keyword>
<dbReference type="PANTHER" id="PTHR42926">
    <property type="match status" value="1"/>
</dbReference>
<evidence type="ECO:0000256" key="3">
    <source>
        <dbReference type="ARBA" id="ARBA00022679"/>
    </source>
</evidence>
<evidence type="ECO:0000256" key="2">
    <source>
        <dbReference type="ARBA" id="ARBA00022553"/>
    </source>
</evidence>
<reference evidence="9" key="2">
    <citation type="journal article" date="2022" name="Microbiol. Resour. Announc.">
        <title>Metagenome Sequencing to Explore Phylogenomics of Terrestrial Cyanobacteria.</title>
        <authorList>
            <person name="Ward R.D."/>
            <person name="Stajich J.E."/>
            <person name="Johansen J.R."/>
            <person name="Huntemann M."/>
            <person name="Clum A."/>
            <person name="Foster B."/>
            <person name="Foster B."/>
            <person name="Roux S."/>
            <person name="Palaniappan K."/>
            <person name="Varghese N."/>
            <person name="Mukherjee S."/>
            <person name="Reddy T.B.K."/>
            <person name="Daum C."/>
            <person name="Copeland A."/>
            <person name="Chen I.A."/>
            <person name="Ivanova N.N."/>
            <person name="Kyrpides N.C."/>
            <person name="Shapiro N."/>
            <person name="Eloe-Fadrosh E.A."/>
            <person name="Pietrasiak N."/>
        </authorList>
    </citation>
    <scope>NUCLEOTIDE SEQUENCE</scope>
    <source>
        <strain evidence="9">UHER 2000/2452</strain>
    </source>
</reference>
<dbReference type="EMBL" id="JAHHHD010000003">
    <property type="protein sequence ID" value="MBW4657947.1"/>
    <property type="molecule type" value="Genomic_DNA"/>
</dbReference>
<dbReference type="PIRSF" id="PIRSF039117">
    <property type="entry name" value="KaiC"/>
    <property type="match status" value="1"/>
</dbReference>
<feature type="domain" description="RecA family profile 1" evidence="7">
    <location>
        <begin position="238"/>
        <end position="294"/>
    </location>
</feature>
<dbReference type="InterPro" id="IPR051347">
    <property type="entry name" value="Circadian_clock_KaiC-rel"/>
</dbReference>
<proteinExistence type="predicted"/>
<keyword evidence="4" id="KW-0677">Repeat</keyword>
<evidence type="ECO:0000256" key="4">
    <source>
        <dbReference type="ARBA" id="ARBA00022737"/>
    </source>
</evidence>
<dbReference type="InterPro" id="IPR027417">
    <property type="entry name" value="P-loop_NTPase"/>
</dbReference>
<sequence length="482" mass="53462">MQHDRLSSGILGLDEVLEGGLIPQQAYLVRGGPGVGKTTLGLAFLIAGAALDEPTLFISLGESEAQLRSNASRLGFDTKGVSFLDLSPSSSFFTEVETYDIFSPSEVERAPTTERIVECVQQIQPRRVFIDAMTQFRYLSSDVFQFRKQVLSFLRFLLEQGATVLFASESNVANPDDDLQFMSDGVIELCQDEGDRSVSITKFRGSSFRAGSHTLRLLKTGMEVFPRLRPEQYEQNFAMEVISSGIPELDRLLHGGIERGTITVLTGPTGVGKTSLGLQFMKAAAERGERSVLYTFEEQVGTLLHRAEAISTPVRQMIESGTLSIVPIEPMDLSPDEFASRVREEVDQHHVRVVMIDSTAGYQLSVRGTALITHLHSLCKYLQNVGVTVILVNETESITGDFRVTEIGISYLADNILFLRYLEMQGEMRKAIGVLKKRLSDFERTLRELDITSEGIKIGQPLAHLRGLLSGIPEWADKRHLL</sequence>
<name>A0A951Q7X9_9CYAN</name>
<dbReference type="SUPFAM" id="SSF52540">
    <property type="entry name" value="P-loop containing nucleoside triphosphate hydrolases"/>
    <property type="match status" value="2"/>
</dbReference>
<evidence type="ECO:0000256" key="1">
    <source>
        <dbReference type="ARBA" id="ARBA00012513"/>
    </source>
</evidence>
<keyword evidence="3" id="KW-0808">Transferase</keyword>
<dbReference type="InterPro" id="IPR030665">
    <property type="entry name" value="KaiC"/>
</dbReference>
<keyword evidence="2" id="KW-0597">Phosphoprotein</keyword>
<protein>
    <recommendedName>
        <fullName evidence="1">non-specific serine/threonine protein kinase</fullName>
        <ecNumber evidence="1">2.7.11.1</ecNumber>
    </recommendedName>
</protein>
<feature type="domain" description="KaiC" evidence="8">
    <location>
        <begin position="240"/>
        <end position="472"/>
    </location>
</feature>
<dbReference type="EC" id="2.7.11.1" evidence="1"/>
<evidence type="ECO:0000256" key="6">
    <source>
        <dbReference type="ARBA" id="ARBA00022801"/>
    </source>
</evidence>
<dbReference type="Proteomes" id="UP000757435">
    <property type="component" value="Unassembled WGS sequence"/>
</dbReference>
<dbReference type="GO" id="GO:0004674">
    <property type="term" value="F:protein serine/threonine kinase activity"/>
    <property type="evidence" value="ECO:0007669"/>
    <property type="project" value="UniProtKB-EC"/>
</dbReference>
<dbReference type="InterPro" id="IPR003593">
    <property type="entry name" value="AAA+_ATPase"/>
</dbReference>
<dbReference type="SMART" id="SM00382">
    <property type="entry name" value="AAA"/>
    <property type="match status" value="2"/>
</dbReference>
<reference evidence="9" key="1">
    <citation type="submission" date="2021-05" db="EMBL/GenBank/DDBJ databases">
        <authorList>
            <person name="Pietrasiak N."/>
            <person name="Ward R."/>
            <person name="Stajich J.E."/>
            <person name="Kurbessoian T."/>
        </authorList>
    </citation>
    <scope>NUCLEOTIDE SEQUENCE</scope>
    <source>
        <strain evidence="9">UHER 2000/2452</strain>
    </source>
</reference>
<evidence type="ECO:0000259" key="8">
    <source>
        <dbReference type="PROSITE" id="PS51146"/>
    </source>
</evidence>
<organism evidence="9 10">
    <name type="scientific">Drouetiella hepatica Uher 2000/2452</name>
    <dbReference type="NCBI Taxonomy" id="904376"/>
    <lineage>
        <taxon>Bacteria</taxon>
        <taxon>Bacillati</taxon>
        <taxon>Cyanobacteriota</taxon>
        <taxon>Cyanophyceae</taxon>
        <taxon>Oculatellales</taxon>
        <taxon>Oculatellaceae</taxon>
        <taxon>Drouetiella</taxon>
    </lineage>
</organism>
<dbReference type="GO" id="GO:0003677">
    <property type="term" value="F:DNA binding"/>
    <property type="evidence" value="ECO:0007669"/>
    <property type="project" value="InterPro"/>
</dbReference>